<evidence type="ECO:0000256" key="9">
    <source>
        <dbReference type="SAM" id="MobiDB-lite"/>
    </source>
</evidence>
<reference evidence="13 14" key="2">
    <citation type="journal article" date="2021" name="J. Hered.">
        <title>Feather Gene Expression Elucidates the Developmental Basis of Plumage Iridescence in African Starlings.</title>
        <authorList>
            <person name="Rubenstein D.R."/>
            <person name="Corvelo A."/>
            <person name="MacManes M.D."/>
            <person name="Maia R."/>
            <person name="Narzisi G."/>
            <person name="Rousaki A."/>
            <person name="Vandenabeele P."/>
            <person name="Shawkey M.D."/>
            <person name="Solomon J."/>
        </authorList>
    </citation>
    <scope>NUCLEOTIDE SEQUENCE [LARGE SCALE GENOMIC DNA]</scope>
    <source>
        <strain evidence="13">SS15</strain>
    </source>
</reference>
<dbReference type="GO" id="GO:0005737">
    <property type="term" value="C:cytoplasm"/>
    <property type="evidence" value="ECO:0007669"/>
    <property type="project" value="TreeGrafter"/>
</dbReference>
<dbReference type="GO" id="GO:0005524">
    <property type="term" value="F:ATP binding"/>
    <property type="evidence" value="ECO:0007669"/>
    <property type="project" value="UniProtKB-KW"/>
</dbReference>
<keyword evidence="5" id="KW-0808">Transferase</keyword>
<dbReference type="InterPro" id="IPR038614">
    <property type="entry name" value="GK_N_sf"/>
</dbReference>
<evidence type="ECO:0000313" key="14">
    <source>
        <dbReference type="Proteomes" id="UP000618051"/>
    </source>
</evidence>
<dbReference type="AlphaFoldDB" id="A0A835NU13"/>
<keyword evidence="6" id="KW-0547">Nucleotide-binding</keyword>
<dbReference type="InterPro" id="IPR039760">
    <property type="entry name" value="MOFRL_protein"/>
</dbReference>
<keyword evidence="7" id="KW-0418">Kinase</keyword>
<evidence type="ECO:0000259" key="10">
    <source>
        <dbReference type="Pfam" id="PF05161"/>
    </source>
</evidence>
<feature type="domain" description="MOFRL" evidence="10">
    <location>
        <begin position="423"/>
        <end position="527"/>
    </location>
</feature>
<reference evidence="13" key="3">
    <citation type="submission" date="2022-01" db="EMBL/GenBank/DDBJ databases">
        <authorList>
            <person name="Rubenstein D.R."/>
        </authorList>
    </citation>
    <scope>NUCLEOTIDE SEQUENCE</scope>
    <source>
        <strain evidence="13">SS15</strain>
        <tissue evidence="13">Liver</tissue>
    </source>
</reference>
<comment type="catalytic activity">
    <reaction evidence="1">
        <text>(R)-glycerate + ATP = (2R)-3-phosphoglycerate + ADP + H(+)</text>
        <dbReference type="Rhea" id="RHEA:23516"/>
        <dbReference type="ChEBI" id="CHEBI:15378"/>
        <dbReference type="ChEBI" id="CHEBI:16659"/>
        <dbReference type="ChEBI" id="CHEBI:30616"/>
        <dbReference type="ChEBI" id="CHEBI:58272"/>
        <dbReference type="ChEBI" id="CHEBI:456216"/>
        <dbReference type="EC" id="2.7.1.31"/>
    </reaction>
</comment>
<evidence type="ECO:0000256" key="1">
    <source>
        <dbReference type="ARBA" id="ARBA00000694"/>
    </source>
</evidence>
<dbReference type="InterPro" id="IPR037035">
    <property type="entry name" value="GK-like_C_sf"/>
</dbReference>
<dbReference type="PANTHER" id="PTHR12227">
    <property type="entry name" value="GLYCERATE KINASE"/>
    <property type="match status" value="1"/>
</dbReference>
<dbReference type="FunFam" id="3.40.50.10180:FF:000001">
    <property type="entry name" value="Glycerate kinase"/>
    <property type="match status" value="1"/>
</dbReference>
<dbReference type="PANTHER" id="PTHR12227:SF0">
    <property type="entry name" value="GLYCERATE KINASE"/>
    <property type="match status" value="1"/>
</dbReference>
<dbReference type="Proteomes" id="UP000618051">
    <property type="component" value="Unassembled WGS sequence"/>
</dbReference>
<evidence type="ECO:0000256" key="4">
    <source>
        <dbReference type="ARBA" id="ARBA00020720"/>
    </source>
</evidence>
<dbReference type="GO" id="GO:0008887">
    <property type="term" value="F:glycerate kinase activity"/>
    <property type="evidence" value="ECO:0007669"/>
    <property type="project" value="UniProtKB-EC"/>
</dbReference>
<organism evidence="12">
    <name type="scientific">Lamprotornis superbus</name>
    <dbReference type="NCBI Taxonomy" id="245042"/>
    <lineage>
        <taxon>Eukaryota</taxon>
        <taxon>Metazoa</taxon>
        <taxon>Chordata</taxon>
        <taxon>Craniata</taxon>
        <taxon>Vertebrata</taxon>
        <taxon>Euteleostomi</taxon>
        <taxon>Archelosauria</taxon>
        <taxon>Archosauria</taxon>
        <taxon>Dinosauria</taxon>
        <taxon>Saurischia</taxon>
        <taxon>Theropoda</taxon>
        <taxon>Coelurosauria</taxon>
        <taxon>Aves</taxon>
        <taxon>Neognathae</taxon>
        <taxon>Neoaves</taxon>
        <taxon>Telluraves</taxon>
        <taxon>Australaves</taxon>
        <taxon>Passeriformes</taxon>
        <taxon>Sturnidae</taxon>
        <taxon>Lamprotornis</taxon>
    </lineage>
</organism>
<comment type="caution">
    <text evidence="12">The sequence shown here is derived from an EMBL/GenBank/DDBJ whole genome shotgun (WGS) entry which is preliminary data.</text>
</comment>
<dbReference type="Gene3D" id="3.40.1480.10">
    <property type="entry name" value="MOFRL domain"/>
    <property type="match status" value="1"/>
</dbReference>
<keyword evidence="8" id="KW-0067">ATP-binding</keyword>
<feature type="domain" description="MOFRL-associated" evidence="11">
    <location>
        <begin position="55"/>
        <end position="306"/>
    </location>
</feature>
<evidence type="ECO:0000313" key="13">
    <source>
        <dbReference type="EMBL" id="KAI1234398.1"/>
    </source>
</evidence>
<reference evidence="12" key="1">
    <citation type="submission" date="2020-10" db="EMBL/GenBank/DDBJ databases">
        <title>Feather gene expression reveals the developmental basis of iridescence in African starlings.</title>
        <authorList>
            <person name="Rubenstein D.R."/>
        </authorList>
    </citation>
    <scope>NUCLEOTIDE SEQUENCE</scope>
    <source>
        <strain evidence="12">SS15</strain>
        <tissue evidence="12">Liver</tissue>
    </source>
</reference>
<keyword evidence="14" id="KW-1185">Reference proteome</keyword>
<sequence>MVVGEDCLWCLELELNGAARRARLGSGGRECTSPPHKAEWLSPASLCTMSLREHALSLFYSAVGTIRPAPMLKRALKLQTDGCPQLLVKDQAFPVKRNLYLVGFGKAVLGMAAAAEEILGDHLTRGIINVPLGIQESLQRAGMQEMLLKPHSKIQVIEGAKNNLPDAEALKGAAAIQKLAEGLTADDLLLVLISGGGSALLPAPIPPILLEEKEKLTKMLASRGAAIQELNIVRKTLSVLKGGGLAQLAHPAQVVSLILSDVIGDPLDIIASGPTAASSHSVQDCLQILTKYNLLHNLPKSVQMVLSSSPTKPTAPENYSHVSNIILGSNTLALEEAKRQAEGLGYAALVLSAAVQGEVGRVATLYCQLIQLLRLGFTSLREGPLGDELRGNLLQLAAELHIPELDLEEFLQALQGLGPDRPVCVLAGGETTVQLQGTGKGGRNQELALRVGLGLHMAQATGASRPQGRCEILFLSGGTDGQDGPTEAAGAFCSPGLVAEALQEGLDVEAFLRNNDSYTFFSQFQEVTGRSPAPCPAGQLHGGTNTGSDTARSMGCSQHNWVKLAPGRENLLHQPAFRKESVG</sequence>
<dbReference type="SUPFAM" id="SSF82544">
    <property type="entry name" value="GckA/TtuD-like"/>
    <property type="match status" value="1"/>
</dbReference>
<evidence type="ECO:0000259" key="11">
    <source>
        <dbReference type="Pfam" id="PF13660"/>
    </source>
</evidence>
<dbReference type="EMBL" id="JADDUC020000015">
    <property type="protein sequence ID" value="KAI1234398.1"/>
    <property type="molecule type" value="Genomic_DNA"/>
</dbReference>
<evidence type="ECO:0000256" key="8">
    <source>
        <dbReference type="ARBA" id="ARBA00022840"/>
    </source>
</evidence>
<feature type="region of interest" description="Disordered" evidence="9">
    <location>
        <begin position="531"/>
        <end position="554"/>
    </location>
</feature>
<dbReference type="Gene3D" id="3.40.50.10180">
    <property type="entry name" value="Glycerate kinase, MOFRL-like N-terminal domain"/>
    <property type="match status" value="1"/>
</dbReference>
<evidence type="ECO:0000256" key="3">
    <source>
        <dbReference type="ARBA" id="ARBA00012101"/>
    </source>
</evidence>
<dbReference type="InterPro" id="IPR025286">
    <property type="entry name" value="MOFRL_assoc_dom"/>
</dbReference>
<evidence type="ECO:0000256" key="5">
    <source>
        <dbReference type="ARBA" id="ARBA00022679"/>
    </source>
</evidence>
<dbReference type="InterPro" id="IPR007835">
    <property type="entry name" value="MOFRL"/>
</dbReference>
<gene>
    <name evidence="13" type="ORF">IHE44_0003446</name>
    <name evidence="12" type="ORF">IHE44_011830</name>
</gene>
<dbReference type="Pfam" id="PF13660">
    <property type="entry name" value="DUF4147"/>
    <property type="match status" value="1"/>
</dbReference>
<proteinExistence type="inferred from homology"/>
<dbReference type="OrthoDB" id="44918at2759"/>
<evidence type="ECO:0000256" key="2">
    <source>
        <dbReference type="ARBA" id="ARBA00005393"/>
    </source>
</evidence>
<name>A0A835NU13_9PASS</name>
<protein>
    <recommendedName>
        <fullName evidence="4">Glycerate kinase</fullName>
        <ecNumber evidence="3">2.7.1.31</ecNumber>
    </recommendedName>
</protein>
<dbReference type="EMBL" id="JADDUC010000057">
    <property type="protein sequence ID" value="KAG0120896.1"/>
    <property type="molecule type" value="Genomic_DNA"/>
</dbReference>
<dbReference type="Pfam" id="PF05161">
    <property type="entry name" value="MOFRL"/>
    <property type="match status" value="1"/>
</dbReference>
<evidence type="ECO:0000256" key="6">
    <source>
        <dbReference type="ARBA" id="ARBA00022741"/>
    </source>
</evidence>
<comment type="similarity">
    <text evidence="2">Belongs to the glycerate kinase type-2 family.</text>
</comment>
<dbReference type="EC" id="2.7.1.31" evidence="3"/>
<accession>A0A835NU13</accession>
<evidence type="ECO:0000256" key="7">
    <source>
        <dbReference type="ARBA" id="ARBA00022777"/>
    </source>
</evidence>
<evidence type="ECO:0000313" key="12">
    <source>
        <dbReference type="EMBL" id="KAG0120896.1"/>
    </source>
</evidence>